<dbReference type="PIRSF" id="PIRSF001273">
    <property type="entry name" value="CDH"/>
    <property type="match status" value="1"/>
</dbReference>
<dbReference type="GO" id="GO:0008715">
    <property type="term" value="F:CDP-diacylglycerol diphosphatase activity"/>
    <property type="evidence" value="ECO:0007669"/>
    <property type="project" value="UniProtKB-EC"/>
</dbReference>
<proteinExistence type="inferred from homology"/>
<evidence type="ECO:0000256" key="12">
    <source>
        <dbReference type="ARBA" id="ARBA00022989"/>
    </source>
</evidence>
<evidence type="ECO:0000256" key="10">
    <source>
        <dbReference type="ARBA" id="ARBA00022692"/>
    </source>
</evidence>
<dbReference type="AlphaFoldDB" id="A0A846ZN48"/>
<evidence type="ECO:0000256" key="15">
    <source>
        <dbReference type="ARBA" id="ARBA00023209"/>
    </source>
</evidence>
<evidence type="ECO:0000256" key="18">
    <source>
        <dbReference type="ARBA" id="ARBA00032892"/>
    </source>
</evidence>
<evidence type="ECO:0000256" key="16">
    <source>
        <dbReference type="ARBA" id="ARBA00023264"/>
    </source>
</evidence>
<evidence type="ECO:0000256" key="4">
    <source>
        <dbReference type="ARBA" id="ARBA00005189"/>
    </source>
</evidence>
<dbReference type="GO" id="GO:0008654">
    <property type="term" value="P:phospholipid biosynthetic process"/>
    <property type="evidence" value="ECO:0007669"/>
    <property type="project" value="UniProtKB-KW"/>
</dbReference>
<evidence type="ECO:0000256" key="8">
    <source>
        <dbReference type="ARBA" id="ARBA00022475"/>
    </source>
</evidence>
<feature type="compositionally biased region" description="Basic and acidic residues" evidence="19">
    <location>
        <begin position="214"/>
        <end position="229"/>
    </location>
</feature>
<dbReference type="Proteomes" id="UP000541636">
    <property type="component" value="Unassembled WGS sequence"/>
</dbReference>
<keyword evidence="12" id="KW-1133">Transmembrane helix</keyword>
<evidence type="ECO:0000256" key="5">
    <source>
        <dbReference type="ARBA" id="ARBA00006435"/>
    </source>
</evidence>
<comment type="pathway">
    <text evidence="3">Phospholipid metabolism; CDP-diacylglycerol degradation; phosphatidate from CDP-diacylglycerol: step 1/1.</text>
</comment>
<reference evidence="20 21" key="1">
    <citation type="journal article" date="2017" name="Int. J. Syst. Evol. Microbiol.">
        <title>Oleiagrimonas citrea sp. nov., a marine bacterium isolated from tidal flat sediment and emended description of the genus Oleiagrimonas Fang et al. 2015 and Oleiagrimonas soli.</title>
        <authorList>
            <person name="Yang S.H."/>
            <person name="Seo H.S."/>
            <person name="Seong C.N."/>
            <person name="Kwon K.K."/>
        </authorList>
    </citation>
    <scope>NUCLEOTIDE SEQUENCE [LARGE SCALE GENOMIC DNA]</scope>
    <source>
        <strain evidence="20 21">MEBiC09124</strain>
    </source>
</reference>
<dbReference type="InterPro" id="IPR003763">
    <property type="entry name" value="CDP-diacylglyc_Pase"/>
</dbReference>
<evidence type="ECO:0000256" key="3">
    <source>
        <dbReference type="ARBA" id="ARBA00004927"/>
    </source>
</evidence>
<organism evidence="20 21">
    <name type="scientific">Oleiagrimonas citrea</name>
    <dbReference type="NCBI Taxonomy" id="1665687"/>
    <lineage>
        <taxon>Bacteria</taxon>
        <taxon>Pseudomonadati</taxon>
        <taxon>Pseudomonadota</taxon>
        <taxon>Gammaproteobacteria</taxon>
        <taxon>Lysobacterales</taxon>
        <taxon>Rhodanobacteraceae</taxon>
        <taxon>Oleiagrimonas</taxon>
    </lineage>
</organism>
<dbReference type="GO" id="GO:0005886">
    <property type="term" value="C:plasma membrane"/>
    <property type="evidence" value="ECO:0007669"/>
    <property type="project" value="UniProtKB-SubCell"/>
</dbReference>
<gene>
    <name evidence="20" type="ORF">HF690_09205</name>
</gene>
<comment type="similarity">
    <text evidence="5">Belongs to the Cdh family.</text>
</comment>
<evidence type="ECO:0000256" key="17">
    <source>
        <dbReference type="ARBA" id="ARBA00032888"/>
    </source>
</evidence>
<keyword evidence="13" id="KW-0443">Lipid metabolism</keyword>
<keyword evidence="9" id="KW-0444">Lipid biosynthesis</keyword>
<sequence>MPTATQGIYPPAPCTAVVDAEHPSRGYAVFKDRAGRYQYLVLPLARITGIESPKLLRPDAPNYLADAWLARMYTEAALGRPVPREDIALVVNSAHGRSQNQLHIHVDCVKPSVREALQHALPHLTRTWNMLPMRLPDAHGRRYIARWVEGKRLTINPFAALAGHLGDKDQMQWHSLVVAGARRVDGTPGFILLSTRAEADATPENHKNNGNSDNLHDRSCAIARPDPKK</sequence>
<keyword evidence="15" id="KW-0594">Phospholipid biosynthesis</keyword>
<evidence type="ECO:0000313" key="21">
    <source>
        <dbReference type="Proteomes" id="UP000541636"/>
    </source>
</evidence>
<accession>A0A846ZN48</accession>
<feature type="compositionally biased region" description="Basic and acidic residues" evidence="19">
    <location>
        <begin position="197"/>
        <end position="207"/>
    </location>
</feature>
<dbReference type="InterPro" id="IPR036265">
    <property type="entry name" value="HIT-like_sf"/>
</dbReference>
<evidence type="ECO:0000256" key="2">
    <source>
        <dbReference type="ARBA" id="ARBA00004162"/>
    </source>
</evidence>
<comment type="catalytic activity">
    <reaction evidence="1">
        <text>a CDP-1,2-diacyl-sn-glycerol + H2O = a 1,2-diacyl-sn-glycero-3-phosphate + CMP + 2 H(+)</text>
        <dbReference type="Rhea" id="RHEA:15221"/>
        <dbReference type="ChEBI" id="CHEBI:15377"/>
        <dbReference type="ChEBI" id="CHEBI:15378"/>
        <dbReference type="ChEBI" id="CHEBI:58332"/>
        <dbReference type="ChEBI" id="CHEBI:58608"/>
        <dbReference type="ChEBI" id="CHEBI:60377"/>
        <dbReference type="EC" id="3.6.1.26"/>
    </reaction>
</comment>
<name>A0A846ZN48_9GAMM</name>
<evidence type="ECO:0000256" key="11">
    <source>
        <dbReference type="ARBA" id="ARBA00022801"/>
    </source>
</evidence>
<comment type="pathway">
    <text evidence="4">Lipid metabolism.</text>
</comment>
<evidence type="ECO:0000256" key="14">
    <source>
        <dbReference type="ARBA" id="ARBA00023136"/>
    </source>
</evidence>
<evidence type="ECO:0000313" key="20">
    <source>
        <dbReference type="EMBL" id="NKZ39127.1"/>
    </source>
</evidence>
<keyword evidence="11" id="KW-0378">Hydrolase</keyword>
<protein>
    <recommendedName>
        <fullName evidence="7">CDP-diacylglycerol pyrophosphatase</fullName>
        <ecNumber evidence="6">3.6.1.26</ecNumber>
    </recommendedName>
    <alternativeName>
        <fullName evidence="17">CDP-diacylglycerol phosphatidylhydrolase</fullName>
    </alternativeName>
    <alternativeName>
        <fullName evidence="18">CDP-diglyceride hydrolase</fullName>
    </alternativeName>
</protein>
<comment type="subcellular location">
    <subcellularLocation>
        <location evidence="2">Cell membrane</location>
        <topology evidence="2">Single-pass membrane protein</topology>
    </subcellularLocation>
</comment>
<keyword evidence="14" id="KW-0472">Membrane</keyword>
<evidence type="ECO:0000256" key="13">
    <source>
        <dbReference type="ARBA" id="ARBA00023098"/>
    </source>
</evidence>
<dbReference type="Gene3D" id="3.30.428.30">
    <property type="entry name" value="HIT family - CDH-like"/>
    <property type="match status" value="1"/>
</dbReference>
<dbReference type="EC" id="3.6.1.26" evidence="6"/>
<dbReference type="SUPFAM" id="SSF54197">
    <property type="entry name" value="HIT-like"/>
    <property type="match status" value="1"/>
</dbReference>
<dbReference type="EMBL" id="JAAZQD010000003">
    <property type="protein sequence ID" value="NKZ39127.1"/>
    <property type="molecule type" value="Genomic_DNA"/>
</dbReference>
<keyword evidence="16" id="KW-1208">Phospholipid metabolism</keyword>
<evidence type="ECO:0000256" key="9">
    <source>
        <dbReference type="ARBA" id="ARBA00022516"/>
    </source>
</evidence>
<keyword evidence="21" id="KW-1185">Reference proteome</keyword>
<keyword evidence="10" id="KW-0812">Transmembrane</keyword>
<dbReference type="UniPathway" id="UPA00609">
    <property type="reaction ID" value="UER00664"/>
</dbReference>
<dbReference type="Pfam" id="PF02611">
    <property type="entry name" value="CDH"/>
    <property type="match status" value="1"/>
</dbReference>
<comment type="caution">
    <text evidence="20">The sequence shown here is derived from an EMBL/GenBank/DDBJ whole genome shotgun (WGS) entry which is preliminary data.</text>
</comment>
<evidence type="ECO:0000256" key="1">
    <source>
        <dbReference type="ARBA" id="ARBA00001007"/>
    </source>
</evidence>
<keyword evidence="8" id="KW-1003">Cell membrane</keyword>
<evidence type="ECO:0000256" key="6">
    <source>
        <dbReference type="ARBA" id="ARBA00012375"/>
    </source>
</evidence>
<evidence type="ECO:0000256" key="7">
    <source>
        <dbReference type="ARBA" id="ARBA00019608"/>
    </source>
</evidence>
<feature type="region of interest" description="Disordered" evidence="19">
    <location>
        <begin position="197"/>
        <end position="229"/>
    </location>
</feature>
<evidence type="ECO:0000256" key="19">
    <source>
        <dbReference type="SAM" id="MobiDB-lite"/>
    </source>
</evidence>
<dbReference type="GO" id="GO:0046342">
    <property type="term" value="P:CDP-diacylglycerol catabolic process"/>
    <property type="evidence" value="ECO:0007669"/>
    <property type="project" value="UniProtKB-UniPathway"/>
</dbReference>